<name>A0A8S5PZ23_9CAUD</name>
<protein>
    <submittedName>
        <fullName evidence="1">Uncharacterized protein</fullName>
    </submittedName>
</protein>
<organism evidence="1">
    <name type="scientific">Siphoviridae sp. ctMgg26</name>
    <dbReference type="NCBI Taxonomy" id="2825462"/>
    <lineage>
        <taxon>Viruses</taxon>
        <taxon>Duplodnaviria</taxon>
        <taxon>Heunggongvirae</taxon>
        <taxon>Uroviricota</taxon>
        <taxon>Caudoviricetes</taxon>
    </lineage>
</organism>
<accession>A0A8S5PZ23</accession>
<evidence type="ECO:0000313" key="1">
    <source>
        <dbReference type="EMBL" id="DAE12286.1"/>
    </source>
</evidence>
<reference evidence="1" key="1">
    <citation type="journal article" date="2021" name="Proc. Natl. Acad. Sci. U.S.A.">
        <title>A Catalog of Tens of Thousands of Viruses from Human Metagenomes Reveals Hidden Associations with Chronic Diseases.</title>
        <authorList>
            <person name="Tisza M.J."/>
            <person name="Buck C.B."/>
        </authorList>
    </citation>
    <scope>NUCLEOTIDE SEQUENCE</scope>
    <source>
        <strain evidence="1">CtMgg26</strain>
    </source>
</reference>
<dbReference type="EMBL" id="BK015546">
    <property type="protein sequence ID" value="DAE12286.1"/>
    <property type="molecule type" value="Genomic_DNA"/>
</dbReference>
<proteinExistence type="predicted"/>
<sequence length="36" mass="4242">MLGRGNPSEYPKIQKEIIYENTLTSYRNCDILIIVR</sequence>